<keyword evidence="1" id="KW-1133">Transmembrane helix</keyword>
<proteinExistence type="predicted"/>
<gene>
    <name evidence="2" type="ORF">HMPREF2531_02131</name>
</gene>
<protein>
    <submittedName>
        <fullName evidence="2">Uncharacterized protein</fullName>
    </submittedName>
</protein>
<evidence type="ECO:0000313" key="2">
    <source>
        <dbReference type="EMBL" id="KXT51343.1"/>
    </source>
</evidence>
<reference evidence="2 3" key="1">
    <citation type="submission" date="2016-02" db="EMBL/GenBank/DDBJ databases">
        <authorList>
            <person name="Wen L."/>
            <person name="He K."/>
            <person name="Yang H."/>
        </authorList>
    </citation>
    <scope>NUCLEOTIDE SEQUENCE [LARGE SCALE GENOMIC DNA]</scope>
    <source>
        <strain evidence="2 3">KLE1704</strain>
    </source>
</reference>
<feature type="transmembrane region" description="Helical" evidence="1">
    <location>
        <begin position="20"/>
        <end position="41"/>
    </location>
</feature>
<dbReference type="EMBL" id="LTDF01000075">
    <property type="protein sequence ID" value="KXT51343.1"/>
    <property type="molecule type" value="Genomic_DNA"/>
</dbReference>
<evidence type="ECO:0000313" key="3">
    <source>
        <dbReference type="Proteomes" id="UP000070319"/>
    </source>
</evidence>
<organism evidence="2">
    <name type="scientific">Bacteroides intestinalis</name>
    <dbReference type="NCBI Taxonomy" id="329854"/>
    <lineage>
        <taxon>Bacteria</taxon>
        <taxon>Pseudomonadati</taxon>
        <taxon>Bacteroidota</taxon>
        <taxon>Bacteroidia</taxon>
        <taxon>Bacteroidales</taxon>
        <taxon>Bacteroidaceae</taxon>
        <taxon>Bacteroides</taxon>
    </lineage>
</organism>
<accession>A0A139LIW8</accession>
<keyword evidence="1" id="KW-0812">Transmembrane</keyword>
<dbReference type="PATRIC" id="fig|329854.7.peg.2172"/>
<keyword evidence="1" id="KW-0472">Membrane</keyword>
<name>A0A139LIW8_9BACE</name>
<evidence type="ECO:0000256" key="1">
    <source>
        <dbReference type="SAM" id="Phobius"/>
    </source>
</evidence>
<comment type="caution">
    <text evidence="2">The sequence shown here is derived from an EMBL/GenBank/DDBJ whole genome shotgun (WGS) entry which is preliminary data.</text>
</comment>
<sequence length="54" mass="6022">MYHLNNKQVMKKFQKIGIELAKGIAIVLAAYVLMATVNPAYTGLKHAIANIFFN</sequence>
<dbReference type="AlphaFoldDB" id="A0A139LIW8"/>
<dbReference type="Proteomes" id="UP000070319">
    <property type="component" value="Unassembled WGS sequence"/>
</dbReference>